<proteinExistence type="predicted"/>
<dbReference type="GO" id="GO:0016747">
    <property type="term" value="F:acyltransferase activity, transferring groups other than amino-acyl groups"/>
    <property type="evidence" value="ECO:0007669"/>
    <property type="project" value="InterPro"/>
</dbReference>
<dbReference type="Gene3D" id="3.40.630.30">
    <property type="match status" value="1"/>
</dbReference>
<dbReference type="PANTHER" id="PTHR43877:SF2">
    <property type="entry name" value="AMINOALKYLPHOSPHONATE N-ACETYLTRANSFERASE-RELATED"/>
    <property type="match status" value="1"/>
</dbReference>
<evidence type="ECO:0000313" key="4">
    <source>
        <dbReference type="EMBL" id="SEK94108.1"/>
    </source>
</evidence>
<sequence>MSGAHLPFPFVTDVELAARLRTNLLGFKRLQASGSPAWNLNLPGVWASVRPTVPQVLYLQQVFFWDTGALASALHPLEAFFRGHGIPAWRVQVPSGEPAAEHVLRQEGYRREDAFEAMGLAFAQVPSAPPRFPVEPVRTLEELIPFSAGIFGSDAGLQPWHLHPPATLHALVVRREGRVLACGLSMDEADTAGIYLVATAPEARRQGLASEVMRGLLTHARGRGLAAAVLQSTALGHGVYQRLGFRTVGRWTNWVRRLSPPLPAAGQE</sequence>
<keyword evidence="5" id="KW-1185">Reference proteome</keyword>
<evidence type="ECO:0000256" key="1">
    <source>
        <dbReference type="ARBA" id="ARBA00022679"/>
    </source>
</evidence>
<feature type="domain" description="N-acetyltransferase" evidence="3">
    <location>
        <begin position="130"/>
        <end position="263"/>
    </location>
</feature>
<dbReference type="InterPro" id="IPR000182">
    <property type="entry name" value="GNAT_dom"/>
</dbReference>
<dbReference type="CDD" id="cd04301">
    <property type="entry name" value="NAT_SF"/>
    <property type="match status" value="1"/>
</dbReference>
<dbReference type="InterPro" id="IPR050832">
    <property type="entry name" value="Bact_Acetyltransf"/>
</dbReference>
<dbReference type="Proteomes" id="UP000182719">
    <property type="component" value="Unassembled WGS sequence"/>
</dbReference>
<dbReference type="PANTHER" id="PTHR43877">
    <property type="entry name" value="AMINOALKYLPHOSPHONATE N-ACETYLTRANSFERASE-RELATED-RELATED"/>
    <property type="match status" value="1"/>
</dbReference>
<dbReference type="AlphaFoldDB" id="A0A1H7L566"/>
<keyword evidence="2" id="KW-0012">Acyltransferase</keyword>
<evidence type="ECO:0000259" key="3">
    <source>
        <dbReference type="PROSITE" id="PS51186"/>
    </source>
</evidence>
<dbReference type="PROSITE" id="PS51186">
    <property type="entry name" value="GNAT"/>
    <property type="match status" value="1"/>
</dbReference>
<dbReference type="EMBL" id="FOAP01000003">
    <property type="protein sequence ID" value="SEK94108.1"/>
    <property type="molecule type" value="Genomic_DNA"/>
</dbReference>
<evidence type="ECO:0000256" key="2">
    <source>
        <dbReference type="ARBA" id="ARBA00023315"/>
    </source>
</evidence>
<evidence type="ECO:0000313" key="5">
    <source>
        <dbReference type="Proteomes" id="UP000182719"/>
    </source>
</evidence>
<dbReference type="RefSeq" id="WP_245768463.1">
    <property type="nucleotide sequence ID" value="NZ_FOAP01000003.1"/>
</dbReference>
<keyword evidence="1 4" id="KW-0808">Transferase</keyword>
<dbReference type="SUPFAM" id="SSF55729">
    <property type="entry name" value="Acyl-CoA N-acyltransferases (Nat)"/>
    <property type="match status" value="1"/>
</dbReference>
<dbReference type="Pfam" id="PF00583">
    <property type="entry name" value="Acetyltransf_1"/>
    <property type="match status" value="1"/>
</dbReference>
<protein>
    <submittedName>
        <fullName evidence="4">Acetyltransferase (GNAT) family protein</fullName>
    </submittedName>
</protein>
<name>A0A1H7L566_STIAU</name>
<reference evidence="5" key="1">
    <citation type="submission" date="2016-10" db="EMBL/GenBank/DDBJ databases">
        <authorList>
            <person name="Varghese N."/>
            <person name="Submissions S."/>
        </authorList>
    </citation>
    <scope>NUCLEOTIDE SEQUENCE [LARGE SCALE GENOMIC DNA]</scope>
    <source>
        <strain evidence="5">DSM 17044</strain>
    </source>
</reference>
<organism evidence="4 5">
    <name type="scientific">Stigmatella aurantiaca</name>
    <dbReference type="NCBI Taxonomy" id="41"/>
    <lineage>
        <taxon>Bacteria</taxon>
        <taxon>Pseudomonadati</taxon>
        <taxon>Myxococcota</taxon>
        <taxon>Myxococcia</taxon>
        <taxon>Myxococcales</taxon>
        <taxon>Cystobacterineae</taxon>
        <taxon>Archangiaceae</taxon>
        <taxon>Stigmatella</taxon>
    </lineage>
</organism>
<gene>
    <name evidence="4" type="ORF">SAMN05444354_103125</name>
</gene>
<dbReference type="InterPro" id="IPR016181">
    <property type="entry name" value="Acyl_CoA_acyltransferase"/>
</dbReference>
<accession>A0A1H7L566</accession>